<feature type="domain" description="GmrSD restriction endonucleases N-terminal" evidence="1">
    <location>
        <begin position="167"/>
        <end position="329"/>
    </location>
</feature>
<dbReference type="EMBL" id="JANDWN010000033">
    <property type="protein sequence ID" value="MCP9600583.1"/>
    <property type="molecule type" value="Genomic_DNA"/>
</dbReference>
<evidence type="ECO:0000313" key="3">
    <source>
        <dbReference type="EMBL" id="MCP9600583.1"/>
    </source>
</evidence>
<feature type="domain" description="DUF7834" evidence="2">
    <location>
        <begin position="404"/>
        <end position="532"/>
    </location>
</feature>
<dbReference type="RefSeq" id="WP_254974812.1">
    <property type="nucleotide sequence ID" value="NZ_JANDWK010000031.1"/>
</dbReference>
<protein>
    <submittedName>
        <fullName evidence="3">DUF262 domain-containing protein</fullName>
    </submittedName>
</protein>
<dbReference type="PANTHER" id="PTHR35149:SF2">
    <property type="entry name" value="DUF262 DOMAIN-CONTAINING PROTEIN"/>
    <property type="match status" value="1"/>
</dbReference>
<dbReference type="Proteomes" id="UP001204486">
    <property type="component" value="Unassembled WGS sequence"/>
</dbReference>
<gene>
    <name evidence="3" type="ORF">NNC55_11555</name>
</gene>
<name>A0AAW5IX64_9BACT</name>
<evidence type="ECO:0000259" key="1">
    <source>
        <dbReference type="Pfam" id="PF03235"/>
    </source>
</evidence>
<evidence type="ECO:0000313" key="4">
    <source>
        <dbReference type="Proteomes" id="UP001204486"/>
    </source>
</evidence>
<dbReference type="Pfam" id="PF25202">
    <property type="entry name" value="DUF7834"/>
    <property type="match status" value="1"/>
</dbReference>
<dbReference type="AlphaFoldDB" id="A0AAW5IX64"/>
<organism evidence="3 4">
    <name type="scientific">Segatella copri</name>
    <dbReference type="NCBI Taxonomy" id="165179"/>
    <lineage>
        <taxon>Bacteria</taxon>
        <taxon>Pseudomonadati</taxon>
        <taxon>Bacteroidota</taxon>
        <taxon>Bacteroidia</taxon>
        <taxon>Bacteroidales</taxon>
        <taxon>Prevotellaceae</taxon>
        <taxon>Segatella</taxon>
    </lineage>
</organism>
<dbReference type="PANTHER" id="PTHR35149">
    <property type="entry name" value="SLL5132 PROTEIN"/>
    <property type="match status" value="1"/>
</dbReference>
<comment type="caution">
    <text evidence="3">The sequence shown here is derived from an EMBL/GenBank/DDBJ whole genome shotgun (WGS) entry which is preliminary data.</text>
</comment>
<sequence length="572" mass="67939">MAWIDSHLEKFIIENFPDRKVYAYHEYRTWQSSRYIYVTTVLKDDCALHYEYIGGFVELHLEGKYQSADYKYFAKELRFQSSRYPRLHWLGWQGRNQCRCKLDAPTDDWEQLLAAFKEIMSIFDPIIEKIMNRTTINSSVEPFMGETVFSEEGLNNDEVCLSRCSLGKLFGNNLVIPDYQRNYCWEDKQVKALWKSLKEIPNESEYHLGTIILQKDHNGNYAVIDGQQRLVTLTLIVRELHYQGCMPLLKQKFLSENSKKHVANSRWLIKQLASRSYDEKLCSRIINKLIFTVLILKENRLDLAYTFFSNENSKGVPLSDYDLLKAHHLRYIFIEKQAEHLASKWNNLIENEYFSLEKTLATHLFRLRKWMRKNDFNPEERFCVKEEFSSALILPEIPPFGELFDFYEKIQGGSHFFAYAEHFVGRFKHFSQTHQVQALRNHLKWESHWKYADIIETLLFGYYLKFGELYLTEALFCISGYIAQHRYEATRALAYKIREYAKDSEIIMMIDQASSPTFFLAECVSSIKNNGRDIEEQGIAMRFYQRLQDLFSELYNDFTDLTIIDKYNNEYL</sequence>
<reference evidence="3" key="1">
    <citation type="submission" date="2022-07" db="EMBL/GenBank/DDBJ databases">
        <title>Prevotella copri.</title>
        <authorList>
            <person name="Yang C."/>
        </authorList>
    </citation>
    <scope>NUCLEOTIDE SEQUENCE</scope>
    <source>
        <strain evidence="3">HF1476</strain>
    </source>
</reference>
<proteinExistence type="predicted"/>
<dbReference type="Pfam" id="PF03235">
    <property type="entry name" value="GmrSD_N"/>
    <property type="match status" value="1"/>
</dbReference>
<dbReference type="InterPro" id="IPR057156">
    <property type="entry name" value="DUF7834"/>
</dbReference>
<evidence type="ECO:0000259" key="2">
    <source>
        <dbReference type="Pfam" id="PF25202"/>
    </source>
</evidence>
<dbReference type="InterPro" id="IPR004919">
    <property type="entry name" value="GmrSD_N"/>
</dbReference>
<accession>A0AAW5IX64</accession>